<keyword evidence="1" id="KW-0812">Transmembrane</keyword>
<dbReference type="AlphaFoldDB" id="A0A084EER5"/>
<name>A0A084EER5_SPHYA</name>
<reference evidence="2 3" key="1">
    <citation type="submission" date="2014-03" db="EMBL/GenBank/DDBJ databases">
        <title>Genome sequence of Sphingobium yanoikuyae B1.</title>
        <authorList>
            <person name="Gan H.M."/>
            <person name="Gan H.Y."/>
            <person name="Savka M.A."/>
        </authorList>
    </citation>
    <scope>NUCLEOTIDE SEQUENCE [LARGE SCALE GENOMIC DNA]</scope>
    <source>
        <strain evidence="2 3">B1</strain>
    </source>
</reference>
<organism evidence="2 3">
    <name type="scientific">Sphingobium yanoikuyae</name>
    <name type="common">Sphingomonas yanoikuyae</name>
    <dbReference type="NCBI Taxonomy" id="13690"/>
    <lineage>
        <taxon>Bacteria</taxon>
        <taxon>Pseudomonadati</taxon>
        <taxon>Pseudomonadota</taxon>
        <taxon>Alphaproteobacteria</taxon>
        <taxon>Sphingomonadales</taxon>
        <taxon>Sphingomonadaceae</taxon>
        <taxon>Sphingobium</taxon>
    </lineage>
</organism>
<dbReference type="PATRIC" id="fig|13690.10.peg.4264"/>
<evidence type="ECO:0000313" key="3">
    <source>
        <dbReference type="Proteomes" id="UP000028534"/>
    </source>
</evidence>
<evidence type="ECO:0000256" key="1">
    <source>
        <dbReference type="SAM" id="Phobius"/>
    </source>
</evidence>
<proteinExistence type="predicted"/>
<dbReference type="EMBL" id="JGVR01000033">
    <property type="protein sequence ID" value="KEZ16457.1"/>
    <property type="molecule type" value="Genomic_DNA"/>
</dbReference>
<feature type="transmembrane region" description="Helical" evidence="1">
    <location>
        <begin position="7"/>
        <end position="32"/>
    </location>
</feature>
<evidence type="ECO:0000313" key="2">
    <source>
        <dbReference type="EMBL" id="KEZ16457.1"/>
    </source>
</evidence>
<sequence length="33" mass="3477">MRSGRDMILTIEALVLTAMMIISAAAGIVSLID</sequence>
<dbReference type="Proteomes" id="UP000028534">
    <property type="component" value="Unassembled WGS sequence"/>
</dbReference>
<protein>
    <submittedName>
        <fullName evidence="2">Uncharacterized protein</fullName>
    </submittedName>
</protein>
<comment type="caution">
    <text evidence="2">The sequence shown here is derived from an EMBL/GenBank/DDBJ whole genome shotgun (WGS) entry which is preliminary data.</text>
</comment>
<keyword evidence="1" id="KW-0472">Membrane</keyword>
<accession>A0A084EER5</accession>
<keyword evidence="1" id="KW-1133">Transmembrane helix</keyword>
<gene>
    <name evidence="2" type="ORF">CP98_04147</name>
</gene>